<evidence type="ECO:0000313" key="7">
    <source>
        <dbReference type="EMBL" id="MBU3850274.1"/>
    </source>
</evidence>
<dbReference type="GO" id="GO:0016020">
    <property type="term" value="C:membrane"/>
    <property type="evidence" value="ECO:0007669"/>
    <property type="project" value="UniProtKB-SubCell"/>
</dbReference>
<evidence type="ECO:0000313" key="8">
    <source>
        <dbReference type="Proteomes" id="UP000823914"/>
    </source>
</evidence>
<dbReference type="InterPro" id="IPR032710">
    <property type="entry name" value="NTF2-like_dom_sf"/>
</dbReference>
<reference evidence="7" key="1">
    <citation type="journal article" date="2021" name="PeerJ">
        <title>Extensive microbial diversity within the chicken gut microbiome revealed by metagenomics and culture.</title>
        <authorList>
            <person name="Gilroy R."/>
            <person name="Ravi A."/>
            <person name="Getino M."/>
            <person name="Pursley I."/>
            <person name="Horton D.L."/>
            <person name="Alikhan N.F."/>
            <person name="Baker D."/>
            <person name="Gharbi K."/>
            <person name="Hall N."/>
            <person name="Watson M."/>
            <person name="Adriaenssens E.M."/>
            <person name="Foster-Nyarko E."/>
            <person name="Jarju S."/>
            <person name="Secka A."/>
            <person name="Antonio M."/>
            <person name="Oren A."/>
            <person name="Chaudhuri R.R."/>
            <person name="La Ragione R."/>
            <person name="Hildebrand F."/>
            <person name="Pallen M.J."/>
        </authorList>
    </citation>
    <scope>NUCLEOTIDE SEQUENCE</scope>
    <source>
        <strain evidence="7">Gambia15-2214</strain>
    </source>
</reference>
<dbReference type="InterPro" id="IPR035658">
    <property type="entry name" value="TrbF"/>
</dbReference>
<evidence type="ECO:0000256" key="4">
    <source>
        <dbReference type="ARBA" id="ARBA00023136"/>
    </source>
</evidence>
<accession>A0A9E2L2W2</accession>
<reference evidence="7" key="2">
    <citation type="submission" date="2021-04" db="EMBL/GenBank/DDBJ databases">
        <authorList>
            <person name="Gilroy R."/>
        </authorList>
    </citation>
    <scope>NUCLEOTIDE SEQUENCE</scope>
    <source>
        <strain evidence="7">Gambia15-2214</strain>
    </source>
</reference>
<proteinExistence type="predicted"/>
<protein>
    <submittedName>
        <fullName evidence="7">Type IV secretion system protein</fullName>
    </submittedName>
</protein>
<dbReference type="Gene3D" id="3.10.450.230">
    <property type="entry name" value="VirB8 protein"/>
    <property type="match status" value="1"/>
</dbReference>
<feature type="transmembrane region" description="Helical" evidence="5">
    <location>
        <begin position="39"/>
        <end position="57"/>
    </location>
</feature>
<evidence type="ECO:0000256" key="1">
    <source>
        <dbReference type="ARBA" id="ARBA00004167"/>
    </source>
</evidence>
<dbReference type="EMBL" id="JAHLFV010000163">
    <property type="protein sequence ID" value="MBU3850274.1"/>
    <property type="molecule type" value="Genomic_DNA"/>
</dbReference>
<dbReference type="Proteomes" id="UP000823914">
    <property type="component" value="Unassembled WGS sequence"/>
</dbReference>
<comment type="subcellular location">
    <subcellularLocation>
        <location evidence="1">Membrane</location>
        <topology evidence="1">Single-pass membrane protein</topology>
    </subcellularLocation>
</comment>
<dbReference type="SUPFAM" id="SSF54427">
    <property type="entry name" value="NTF2-like"/>
    <property type="match status" value="1"/>
</dbReference>
<evidence type="ECO:0000256" key="5">
    <source>
        <dbReference type="SAM" id="Phobius"/>
    </source>
</evidence>
<dbReference type="AlphaFoldDB" id="A0A9E2L2W2"/>
<evidence type="ECO:0000256" key="2">
    <source>
        <dbReference type="ARBA" id="ARBA00022692"/>
    </source>
</evidence>
<sequence>MKNQWPLEKEKTGFDPLGEYDRLMGEKCREASAWRFRTLLTMVANIILLVITGVSLTTNKTVPVFIMENELGELTYLGKYSKDYAAGKVTEKMIQAHIRQFITNMFTIPTDSEVLRNNIMFCYAALTKDSASKFTRFQKEDNPFDNFGMRVRRVQIESILALSDSSYQVDFWVTETLPDGGSEKVLKKRSVLTTTLMQPSEDDTNFNPAGIYITNFDVTNL</sequence>
<dbReference type="CDD" id="cd16425">
    <property type="entry name" value="TrbF"/>
    <property type="match status" value="1"/>
</dbReference>
<keyword evidence="2 5" id="KW-0812">Transmembrane</keyword>
<organism evidence="7 8">
    <name type="scientific">Candidatus Treponema excrementipullorum</name>
    <dbReference type="NCBI Taxonomy" id="2838768"/>
    <lineage>
        <taxon>Bacteria</taxon>
        <taxon>Pseudomonadati</taxon>
        <taxon>Spirochaetota</taxon>
        <taxon>Spirochaetia</taxon>
        <taxon>Spirochaetales</taxon>
        <taxon>Treponemataceae</taxon>
        <taxon>Treponema</taxon>
    </lineage>
</organism>
<dbReference type="InterPro" id="IPR007430">
    <property type="entry name" value="VirB8"/>
</dbReference>
<name>A0A9E2L2W2_9SPIR</name>
<evidence type="ECO:0000259" key="6">
    <source>
        <dbReference type="Pfam" id="PF04335"/>
    </source>
</evidence>
<comment type="caution">
    <text evidence="7">The sequence shown here is derived from an EMBL/GenBank/DDBJ whole genome shotgun (WGS) entry which is preliminary data.</text>
</comment>
<feature type="domain" description="Bacterial virulence protein VirB8" evidence="6">
    <location>
        <begin position="20"/>
        <end position="219"/>
    </location>
</feature>
<evidence type="ECO:0000256" key="3">
    <source>
        <dbReference type="ARBA" id="ARBA00022989"/>
    </source>
</evidence>
<keyword evidence="4 5" id="KW-0472">Membrane</keyword>
<gene>
    <name evidence="7" type="ORF">IAA16_06885</name>
</gene>
<keyword evidence="3 5" id="KW-1133">Transmembrane helix</keyword>
<dbReference type="Pfam" id="PF04335">
    <property type="entry name" value="VirB8"/>
    <property type="match status" value="1"/>
</dbReference>